<evidence type="ECO:0000256" key="5">
    <source>
        <dbReference type="ARBA" id="ARBA00023054"/>
    </source>
</evidence>
<dbReference type="EMBL" id="VOIH02000002">
    <property type="protein sequence ID" value="KAF3454566.1"/>
    <property type="molecule type" value="Genomic_DNA"/>
</dbReference>
<evidence type="ECO:0000256" key="3">
    <source>
        <dbReference type="ARBA" id="ARBA00022741"/>
    </source>
</evidence>
<keyword evidence="12" id="KW-1185">Reference proteome</keyword>
<keyword evidence="2" id="KW-0493">Microtubule</keyword>
<dbReference type="SMART" id="SM00129">
    <property type="entry name" value="KISc"/>
    <property type="match status" value="1"/>
</dbReference>
<feature type="region of interest" description="Disordered" evidence="8">
    <location>
        <begin position="882"/>
        <end position="1016"/>
    </location>
</feature>
<dbReference type="GO" id="GO:0008017">
    <property type="term" value="F:microtubule binding"/>
    <property type="evidence" value="ECO:0007669"/>
    <property type="project" value="InterPro"/>
</dbReference>
<dbReference type="CDD" id="cd21203">
    <property type="entry name" value="CH_AtKIN14-like"/>
    <property type="match status" value="1"/>
</dbReference>
<comment type="similarity">
    <text evidence="1">Belongs to the TRAFAC class myosin-kinesin ATPase superfamily. Kinesin family. KIN-14 subfamily.</text>
</comment>
<dbReference type="PROSITE" id="PS50021">
    <property type="entry name" value="CH"/>
    <property type="match status" value="1"/>
</dbReference>
<evidence type="ECO:0000313" key="11">
    <source>
        <dbReference type="EMBL" id="KAF3454566.1"/>
    </source>
</evidence>
<dbReference type="InterPro" id="IPR036961">
    <property type="entry name" value="Kinesin_motor_dom_sf"/>
</dbReference>
<proteinExistence type="inferred from homology"/>
<dbReference type="Pfam" id="PF00225">
    <property type="entry name" value="Kinesin"/>
    <property type="match status" value="1"/>
</dbReference>
<dbReference type="SUPFAM" id="SSF52540">
    <property type="entry name" value="P-loop containing nucleoside triphosphate hydrolases"/>
    <property type="match status" value="1"/>
</dbReference>
<name>A0A8K0MQ35_9ROSA</name>
<feature type="compositionally biased region" description="Basic and acidic residues" evidence="8">
    <location>
        <begin position="748"/>
        <end position="768"/>
    </location>
</feature>
<feature type="domain" description="Calponin-homology (CH)" evidence="9">
    <location>
        <begin position="40"/>
        <end position="162"/>
    </location>
</feature>
<feature type="binding site" evidence="7">
    <location>
        <begin position="481"/>
        <end position="488"/>
    </location>
    <ligand>
        <name>ATP</name>
        <dbReference type="ChEBI" id="CHEBI:30616"/>
    </ligand>
</feature>
<protein>
    <submittedName>
        <fullName evidence="11">Uncharacterized protein</fullName>
    </submittedName>
</protein>
<reference evidence="11" key="1">
    <citation type="submission" date="2020-03" db="EMBL/GenBank/DDBJ databases">
        <title>A high-quality chromosome-level genome assembly of a woody plant with both climbing and erect habits, Rhamnella rubrinervis.</title>
        <authorList>
            <person name="Lu Z."/>
            <person name="Yang Y."/>
            <person name="Zhu X."/>
            <person name="Sun Y."/>
        </authorList>
    </citation>
    <scope>NUCLEOTIDE SEQUENCE</scope>
    <source>
        <strain evidence="11">BYM</strain>
        <tissue evidence="11">Leaf</tissue>
    </source>
</reference>
<dbReference type="PANTHER" id="PTHR47972">
    <property type="entry name" value="KINESIN-LIKE PROTEIN KLP-3"/>
    <property type="match status" value="1"/>
</dbReference>
<dbReference type="Proteomes" id="UP000796880">
    <property type="component" value="Unassembled WGS sequence"/>
</dbReference>
<dbReference type="InterPro" id="IPR001752">
    <property type="entry name" value="Kinesin_motor_dom"/>
</dbReference>
<dbReference type="FunFam" id="3.40.850.10:FF:000045">
    <property type="entry name" value="Kinesin-like protein KIN-14I isoform A"/>
    <property type="match status" value="1"/>
</dbReference>
<keyword evidence="5" id="KW-0175">Coiled coil</keyword>
<feature type="region of interest" description="Disordered" evidence="8">
    <location>
        <begin position="748"/>
        <end position="847"/>
    </location>
</feature>
<evidence type="ECO:0000256" key="7">
    <source>
        <dbReference type="PROSITE-ProRule" id="PRU00283"/>
    </source>
</evidence>
<dbReference type="SUPFAM" id="SSF47576">
    <property type="entry name" value="Calponin-homology domain, CH-domain"/>
    <property type="match status" value="1"/>
</dbReference>
<feature type="domain" description="Kinesin motor" evidence="10">
    <location>
        <begin position="398"/>
        <end position="718"/>
    </location>
</feature>
<dbReference type="GO" id="GO:0007018">
    <property type="term" value="P:microtubule-based movement"/>
    <property type="evidence" value="ECO:0007669"/>
    <property type="project" value="InterPro"/>
</dbReference>
<evidence type="ECO:0000259" key="9">
    <source>
        <dbReference type="PROSITE" id="PS50021"/>
    </source>
</evidence>
<dbReference type="OrthoDB" id="3176171at2759"/>
<dbReference type="Gene3D" id="3.40.850.10">
    <property type="entry name" value="Kinesin motor domain"/>
    <property type="match status" value="1"/>
</dbReference>
<dbReference type="InterPro" id="IPR027640">
    <property type="entry name" value="Kinesin-like_fam"/>
</dbReference>
<dbReference type="InterPro" id="IPR001715">
    <property type="entry name" value="CH_dom"/>
</dbReference>
<dbReference type="PROSITE" id="PS50067">
    <property type="entry name" value="KINESIN_MOTOR_2"/>
    <property type="match status" value="1"/>
</dbReference>
<evidence type="ECO:0000256" key="8">
    <source>
        <dbReference type="SAM" id="MobiDB-lite"/>
    </source>
</evidence>
<dbReference type="GO" id="GO:0005874">
    <property type="term" value="C:microtubule"/>
    <property type="evidence" value="ECO:0007669"/>
    <property type="project" value="UniProtKB-KW"/>
</dbReference>
<feature type="compositionally biased region" description="Basic and acidic residues" evidence="8">
    <location>
        <begin position="903"/>
        <end position="917"/>
    </location>
</feature>
<keyword evidence="6 7" id="KW-0505">Motor protein</keyword>
<comment type="caution">
    <text evidence="11">The sequence shown here is derived from an EMBL/GenBank/DDBJ whole genome shotgun (WGS) entry which is preliminary data.</text>
</comment>
<dbReference type="PRINTS" id="PR00380">
    <property type="entry name" value="KINESINHEAVY"/>
</dbReference>
<dbReference type="Gene3D" id="1.10.418.10">
    <property type="entry name" value="Calponin-like domain"/>
    <property type="match status" value="1"/>
</dbReference>
<dbReference type="GO" id="GO:0016887">
    <property type="term" value="F:ATP hydrolysis activity"/>
    <property type="evidence" value="ECO:0007669"/>
    <property type="project" value="UniProtKB-ARBA"/>
</dbReference>
<evidence type="ECO:0000256" key="6">
    <source>
        <dbReference type="ARBA" id="ARBA00023175"/>
    </source>
</evidence>
<keyword evidence="4 7" id="KW-0067">ATP-binding</keyword>
<dbReference type="CDD" id="cd01366">
    <property type="entry name" value="KISc_C_terminal"/>
    <property type="match status" value="1"/>
</dbReference>
<gene>
    <name evidence="11" type="ORF">FNV43_RR05014</name>
</gene>
<dbReference type="Pfam" id="PF00307">
    <property type="entry name" value="CH"/>
    <property type="match status" value="1"/>
</dbReference>
<dbReference type="AlphaFoldDB" id="A0A8K0MQ35"/>
<evidence type="ECO:0000256" key="4">
    <source>
        <dbReference type="ARBA" id="ARBA00022840"/>
    </source>
</evidence>
<sequence>MATEQVLPFSVASVVEDVLHQHGARTRQIDLASRKAEEASLRRYEAGGWLRKMIGVVGGKDLPAEPSEEEFRLGLRSGIILCNVLNKVHPGAVAKVVEGPCDSIVTPDGAALSAFQYFENVRNFLVAVEELGLPTFEFCDLEQGGKSARLVNCVLALKSYSEWKEGGGSGPWKFGGNMKPAGSGKPFQRKNPEPFMNSLLKTLSGGQQTSNGDVGHDLNEGSSRSLNKLVREVLSEKRQEEIPLVVESMLSKIMEEFQRLLASQSETVKTAAKDIPVSSTNESLSKTASDNLMMEVEDAIQSKKEEFQNEIYNHEDGRKHQIFKQLMLVEQQQNDIQELKHTLHSTKAGMQFLQMNYQEGFNNLGKHLHGLAHAASSYQRVLEENRKLYNQVQDLKGNIRVYCRVRPFLDGQANRFSTVDHIDEGNISIITPSKYGKEGRKSFTFNKVFSPSATQEEVFSDTQPLIRSVLDGYNVCIFAYGQTGSGKTFTMSGPRELTEESQGVNYRALGDLFLLSEQRKDTISYEISVQMLEIYNEQVRDLLVTDEIRNSTSNGINVPEANLVPVASTSDVIYLMNLGQKNRAVSATAMNDRSSRSHSCLTVHVQGRDLTSGAVLRGCMHLVDLAGSERVDKSEVTGDRLKEAQHINKSLSALGDVIASLAQKNAHVPYRNSKLTQLLQDSLGGQAKTLMFVHISPEPEALGETISTLKFAERVSTIELGAARVNKDSADVKELKEQIASLKAALARKEGDADQLQHSRSCSPERFRMKSAGSSPLHPSWRSVGDMSSGLRQPMEDVGEVRNKPASKLKRRSLDLHDMMMSRNTWRQVGSPDPNEKEDDKDSTSSDWVDKVMVNKLESLSREDSLVECWDVDDSQLPEIFGQSYLPDPPKIYPEQVGKFTGNKKENQDYDAQRNRYETATTDDSEELEAATSDSSEPDMLWQLNPPKATNIPNGLAAKAKKSNPRPTRIPEARSLIPSLIPSPIRKAPNVVSQASNRPVRQGVHVEGKRKTGYAK</sequence>
<evidence type="ECO:0000256" key="2">
    <source>
        <dbReference type="ARBA" id="ARBA00022701"/>
    </source>
</evidence>
<organism evidence="11 12">
    <name type="scientific">Rhamnella rubrinervis</name>
    <dbReference type="NCBI Taxonomy" id="2594499"/>
    <lineage>
        <taxon>Eukaryota</taxon>
        <taxon>Viridiplantae</taxon>
        <taxon>Streptophyta</taxon>
        <taxon>Embryophyta</taxon>
        <taxon>Tracheophyta</taxon>
        <taxon>Spermatophyta</taxon>
        <taxon>Magnoliopsida</taxon>
        <taxon>eudicotyledons</taxon>
        <taxon>Gunneridae</taxon>
        <taxon>Pentapetalae</taxon>
        <taxon>rosids</taxon>
        <taxon>fabids</taxon>
        <taxon>Rosales</taxon>
        <taxon>Rhamnaceae</taxon>
        <taxon>rhamnoid group</taxon>
        <taxon>Rhamneae</taxon>
        <taxon>Rhamnella</taxon>
    </lineage>
</organism>
<keyword evidence="3 7" id="KW-0547">Nucleotide-binding</keyword>
<accession>A0A8K0MQ35</accession>
<evidence type="ECO:0000256" key="1">
    <source>
        <dbReference type="ARBA" id="ARBA00010899"/>
    </source>
</evidence>
<evidence type="ECO:0000313" key="12">
    <source>
        <dbReference type="Proteomes" id="UP000796880"/>
    </source>
</evidence>
<dbReference type="GO" id="GO:0005524">
    <property type="term" value="F:ATP binding"/>
    <property type="evidence" value="ECO:0007669"/>
    <property type="project" value="UniProtKB-UniRule"/>
</dbReference>
<dbReference type="FunFam" id="1.10.418.10:FF:000062">
    <property type="entry name" value="Kinesin-like protein KIN-14I isoform A"/>
    <property type="match status" value="1"/>
</dbReference>
<dbReference type="SMART" id="SM00033">
    <property type="entry name" value="CH"/>
    <property type="match status" value="1"/>
</dbReference>
<feature type="compositionally biased region" description="Basic and acidic residues" evidence="8">
    <location>
        <begin position="834"/>
        <end position="847"/>
    </location>
</feature>
<evidence type="ECO:0000259" key="10">
    <source>
        <dbReference type="PROSITE" id="PS50067"/>
    </source>
</evidence>
<dbReference type="GO" id="GO:0003777">
    <property type="term" value="F:microtubule motor activity"/>
    <property type="evidence" value="ECO:0007669"/>
    <property type="project" value="InterPro"/>
</dbReference>
<dbReference type="PANTHER" id="PTHR47972:SF12">
    <property type="entry name" value="KINESIN-LIKE PROTEIN KIN-14H"/>
    <property type="match status" value="1"/>
</dbReference>
<dbReference type="InterPro" id="IPR036872">
    <property type="entry name" value="CH_dom_sf"/>
</dbReference>
<dbReference type="InterPro" id="IPR027417">
    <property type="entry name" value="P-loop_NTPase"/>
</dbReference>